<accession>A0AAV6I4T2</accession>
<dbReference type="Proteomes" id="UP000823749">
    <property type="component" value="Chromosome 12"/>
</dbReference>
<name>A0AAV6I4T2_9ERIC</name>
<evidence type="ECO:0000313" key="2">
    <source>
        <dbReference type="Proteomes" id="UP000823749"/>
    </source>
</evidence>
<protein>
    <submittedName>
        <fullName evidence="1">Uncharacterized protein</fullName>
    </submittedName>
</protein>
<gene>
    <name evidence="1" type="ORF">RHGRI_035378</name>
</gene>
<evidence type="ECO:0000313" key="1">
    <source>
        <dbReference type="EMBL" id="KAG5523548.1"/>
    </source>
</evidence>
<keyword evidence="2" id="KW-1185">Reference proteome</keyword>
<dbReference type="EMBL" id="JACTNZ010000012">
    <property type="protein sequence ID" value="KAG5523548.1"/>
    <property type="molecule type" value="Genomic_DNA"/>
</dbReference>
<dbReference type="AlphaFoldDB" id="A0AAV6I4T2"/>
<reference evidence="1" key="1">
    <citation type="submission" date="2020-08" db="EMBL/GenBank/DDBJ databases">
        <title>Plant Genome Project.</title>
        <authorList>
            <person name="Zhang R.-G."/>
        </authorList>
    </citation>
    <scope>NUCLEOTIDE SEQUENCE</scope>
    <source>
        <strain evidence="1">WSP0</strain>
        <tissue evidence="1">Leaf</tissue>
    </source>
</reference>
<comment type="caution">
    <text evidence="1">The sequence shown here is derived from an EMBL/GenBank/DDBJ whole genome shotgun (WGS) entry which is preliminary data.</text>
</comment>
<organism evidence="1 2">
    <name type="scientific">Rhododendron griersonianum</name>
    <dbReference type="NCBI Taxonomy" id="479676"/>
    <lineage>
        <taxon>Eukaryota</taxon>
        <taxon>Viridiplantae</taxon>
        <taxon>Streptophyta</taxon>
        <taxon>Embryophyta</taxon>
        <taxon>Tracheophyta</taxon>
        <taxon>Spermatophyta</taxon>
        <taxon>Magnoliopsida</taxon>
        <taxon>eudicotyledons</taxon>
        <taxon>Gunneridae</taxon>
        <taxon>Pentapetalae</taxon>
        <taxon>asterids</taxon>
        <taxon>Ericales</taxon>
        <taxon>Ericaceae</taxon>
        <taxon>Ericoideae</taxon>
        <taxon>Rhodoreae</taxon>
        <taxon>Rhododendron</taxon>
    </lineage>
</organism>
<sequence>MPFPQQNQVYNIPTSISVLQPFDQITFDPNLVPAPQDQIPVPLDPPTYEWSSWSMNNYDHPENHCMLSNNSIPWHTEGKTVIYDEIINCNTAIPYSSSGFHVDLITTSLSCFPSGSNPHDPQVPSNQRESIDAIMSSLSFSSSASLSSSSFVTKHPICYEP</sequence>
<proteinExistence type="predicted"/>